<evidence type="ECO:0000256" key="7">
    <source>
        <dbReference type="ARBA" id="ARBA00022679"/>
    </source>
</evidence>
<comment type="catalytic activity">
    <reaction evidence="15">
        <text>L-tyrosyl-[protein] + ATP = O-phospho-L-tyrosyl-[protein] + ADP + H(+)</text>
        <dbReference type="Rhea" id="RHEA:10596"/>
        <dbReference type="Rhea" id="RHEA-COMP:10136"/>
        <dbReference type="Rhea" id="RHEA-COMP:20101"/>
        <dbReference type="ChEBI" id="CHEBI:15378"/>
        <dbReference type="ChEBI" id="CHEBI:30616"/>
        <dbReference type="ChEBI" id="CHEBI:46858"/>
        <dbReference type="ChEBI" id="CHEBI:61978"/>
        <dbReference type="ChEBI" id="CHEBI:456216"/>
        <dbReference type="EC" id="2.7.10.2"/>
    </reaction>
</comment>
<evidence type="ECO:0000256" key="16">
    <source>
        <dbReference type="SAM" id="Coils"/>
    </source>
</evidence>
<proteinExistence type="inferred from homology"/>
<feature type="coiled-coil region" evidence="16">
    <location>
        <begin position="394"/>
        <end position="429"/>
    </location>
</feature>
<dbReference type="InterPro" id="IPR050445">
    <property type="entry name" value="Bact_polysacc_biosynth/exp"/>
</dbReference>
<dbReference type="PANTHER" id="PTHR32309:SF13">
    <property type="entry name" value="FERRIC ENTEROBACTIN TRANSPORT PROTEIN FEPE"/>
    <property type="match status" value="1"/>
</dbReference>
<evidence type="ECO:0000313" key="21">
    <source>
        <dbReference type="EMBL" id="MBM6499845.1"/>
    </source>
</evidence>
<dbReference type="InterPro" id="IPR032807">
    <property type="entry name" value="GNVR"/>
</dbReference>
<evidence type="ECO:0000256" key="2">
    <source>
        <dbReference type="ARBA" id="ARBA00007316"/>
    </source>
</evidence>
<dbReference type="InterPro" id="IPR027417">
    <property type="entry name" value="P-loop_NTPase"/>
</dbReference>
<dbReference type="SUPFAM" id="SSF52540">
    <property type="entry name" value="P-loop containing nucleoside triphosphate hydrolases"/>
    <property type="match status" value="1"/>
</dbReference>
<evidence type="ECO:0000256" key="6">
    <source>
        <dbReference type="ARBA" id="ARBA00022519"/>
    </source>
</evidence>
<keyword evidence="12 17" id="KW-1133">Transmembrane helix</keyword>
<reference evidence="21 22" key="1">
    <citation type="submission" date="2021-02" db="EMBL/GenBank/DDBJ databases">
        <authorList>
            <person name="Jung H.S."/>
            <person name="Chun B.H."/>
            <person name="Jeon C.O."/>
        </authorList>
    </citation>
    <scope>NUCLEOTIDE SEQUENCE [LARGE SCALE GENOMIC DNA]</scope>
    <source>
        <strain evidence="21 22">LMG 25203</strain>
    </source>
</reference>
<dbReference type="PANTHER" id="PTHR32309">
    <property type="entry name" value="TYROSINE-PROTEIN KINASE"/>
    <property type="match status" value="1"/>
</dbReference>
<evidence type="ECO:0000256" key="1">
    <source>
        <dbReference type="ARBA" id="ARBA00004429"/>
    </source>
</evidence>
<evidence type="ECO:0000256" key="11">
    <source>
        <dbReference type="ARBA" id="ARBA00022840"/>
    </source>
</evidence>
<comment type="subcellular location">
    <subcellularLocation>
        <location evidence="1">Cell inner membrane</location>
        <topology evidence="1">Multi-pass membrane protein</topology>
    </subcellularLocation>
</comment>
<gene>
    <name evidence="21" type="ORF">H9X54_011120</name>
</gene>
<dbReference type="RefSeq" id="WP_187657094.1">
    <property type="nucleotide sequence ID" value="NZ_JACSOD020000491.1"/>
</dbReference>
<keyword evidence="16" id="KW-0175">Coiled coil</keyword>
<keyword evidence="6" id="KW-0997">Cell inner membrane</keyword>
<feature type="domain" description="AAA" evidence="19">
    <location>
        <begin position="600"/>
        <end position="732"/>
    </location>
</feature>
<keyword evidence="10" id="KW-0418">Kinase</keyword>
<evidence type="ECO:0000259" key="20">
    <source>
        <dbReference type="Pfam" id="PF13807"/>
    </source>
</evidence>
<dbReference type="NCBIfam" id="TIGR01007">
    <property type="entry name" value="eps_fam"/>
    <property type="match status" value="1"/>
</dbReference>
<dbReference type="EC" id="2.7.10.2" evidence="4"/>
<dbReference type="Pfam" id="PF13614">
    <property type="entry name" value="AAA_31"/>
    <property type="match status" value="1"/>
</dbReference>
<dbReference type="GO" id="GO:0004715">
    <property type="term" value="F:non-membrane spanning protein tyrosine kinase activity"/>
    <property type="evidence" value="ECO:0007669"/>
    <property type="project" value="UniProtKB-EC"/>
</dbReference>
<dbReference type="InterPro" id="IPR003856">
    <property type="entry name" value="LPS_length_determ_N"/>
</dbReference>
<dbReference type="Gene3D" id="3.40.50.300">
    <property type="entry name" value="P-loop containing nucleotide triphosphate hydrolases"/>
    <property type="match status" value="1"/>
</dbReference>
<feature type="transmembrane region" description="Helical" evidence="17">
    <location>
        <begin position="29"/>
        <end position="47"/>
    </location>
</feature>
<evidence type="ECO:0000259" key="18">
    <source>
        <dbReference type="Pfam" id="PF02706"/>
    </source>
</evidence>
<dbReference type="Pfam" id="PF02706">
    <property type="entry name" value="Wzz"/>
    <property type="match status" value="1"/>
</dbReference>
<keyword evidence="22" id="KW-1185">Reference proteome</keyword>
<keyword evidence="11" id="KW-0067">ATP-binding</keyword>
<dbReference type="InterPro" id="IPR025669">
    <property type="entry name" value="AAA_dom"/>
</dbReference>
<feature type="domain" description="Tyrosine-protein kinase G-rich" evidence="20">
    <location>
        <begin position="451"/>
        <end position="521"/>
    </location>
</feature>
<organism evidence="21 22">
    <name type="scientific">Flavobacterium macrobrachii</name>
    <dbReference type="NCBI Taxonomy" id="591204"/>
    <lineage>
        <taxon>Bacteria</taxon>
        <taxon>Pseudomonadati</taxon>
        <taxon>Bacteroidota</taxon>
        <taxon>Flavobacteriia</taxon>
        <taxon>Flavobacteriales</taxon>
        <taxon>Flavobacteriaceae</taxon>
        <taxon>Flavobacterium</taxon>
    </lineage>
</organism>
<evidence type="ECO:0000256" key="13">
    <source>
        <dbReference type="ARBA" id="ARBA00023136"/>
    </source>
</evidence>
<keyword evidence="14" id="KW-0829">Tyrosine-protein kinase</keyword>
<protein>
    <recommendedName>
        <fullName evidence="4">non-specific protein-tyrosine kinase</fullName>
        <ecNumber evidence="4">2.7.10.2</ecNumber>
    </recommendedName>
</protein>
<dbReference type="EMBL" id="JACSOD020000491">
    <property type="protein sequence ID" value="MBM6499845.1"/>
    <property type="molecule type" value="Genomic_DNA"/>
</dbReference>
<keyword evidence="7 21" id="KW-0808">Transferase</keyword>
<comment type="similarity">
    <text evidence="3">Belongs to the etk/wzc family.</text>
</comment>
<evidence type="ECO:0000256" key="10">
    <source>
        <dbReference type="ARBA" id="ARBA00022777"/>
    </source>
</evidence>
<evidence type="ECO:0000256" key="5">
    <source>
        <dbReference type="ARBA" id="ARBA00022475"/>
    </source>
</evidence>
<dbReference type="Pfam" id="PF13807">
    <property type="entry name" value="GNVR"/>
    <property type="match status" value="1"/>
</dbReference>
<dbReference type="InterPro" id="IPR005702">
    <property type="entry name" value="Wzc-like_C"/>
</dbReference>
<evidence type="ECO:0000256" key="12">
    <source>
        <dbReference type="ARBA" id="ARBA00022989"/>
    </source>
</evidence>
<comment type="similarity">
    <text evidence="2">Belongs to the CpsD/CapB family.</text>
</comment>
<keyword evidence="5" id="KW-1003">Cell membrane</keyword>
<feature type="domain" description="Polysaccharide chain length determinant N-terminal" evidence="18">
    <location>
        <begin position="15"/>
        <end position="108"/>
    </location>
</feature>
<evidence type="ECO:0000256" key="3">
    <source>
        <dbReference type="ARBA" id="ARBA00008883"/>
    </source>
</evidence>
<evidence type="ECO:0000256" key="14">
    <source>
        <dbReference type="ARBA" id="ARBA00023137"/>
    </source>
</evidence>
<dbReference type="Proteomes" id="UP000759529">
    <property type="component" value="Unassembled WGS sequence"/>
</dbReference>
<evidence type="ECO:0000256" key="4">
    <source>
        <dbReference type="ARBA" id="ARBA00011903"/>
    </source>
</evidence>
<keyword evidence="9" id="KW-0547">Nucleotide-binding</keyword>
<comment type="caution">
    <text evidence="21">The sequence shown here is derived from an EMBL/GenBank/DDBJ whole genome shotgun (WGS) entry which is preliminary data.</text>
</comment>
<evidence type="ECO:0000256" key="17">
    <source>
        <dbReference type="SAM" id="Phobius"/>
    </source>
</evidence>
<feature type="transmembrane region" description="Helical" evidence="17">
    <location>
        <begin position="501"/>
        <end position="524"/>
    </location>
</feature>
<evidence type="ECO:0000313" key="22">
    <source>
        <dbReference type="Proteomes" id="UP000759529"/>
    </source>
</evidence>
<evidence type="ECO:0000259" key="19">
    <source>
        <dbReference type="Pfam" id="PF13614"/>
    </source>
</evidence>
<evidence type="ECO:0000256" key="9">
    <source>
        <dbReference type="ARBA" id="ARBA00022741"/>
    </source>
</evidence>
<keyword evidence="8 17" id="KW-0812">Transmembrane</keyword>
<keyword evidence="13 17" id="KW-0472">Membrane</keyword>
<evidence type="ECO:0000256" key="8">
    <source>
        <dbReference type="ARBA" id="ARBA00022692"/>
    </source>
</evidence>
<dbReference type="CDD" id="cd05387">
    <property type="entry name" value="BY-kinase"/>
    <property type="match status" value="1"/>
</dbReference>
<sequence length="795" mass="90756">MKENNSFQHKLQDESINLREQLESYIKHWPWFVFSVIISLLFAFMYLRYTQPQYKSVATILVKDDRKGNLQSELSAFNELGLMNVKNNVDNEIEIIKSRSVIESAVKALNFNVSFLTEGRVKTIELYENSPIEVSFFETNDDFYKRGQSFLVNYKNENSFDLKSLDNKLIGTYKFGAIINLPNAKMVITKRTITHNFEKKEYSIILRISPLDQVVQSYKSRVSVAPLSKNSSVVELTLNDPVPNKAADFLNAMIEIYNQDAIDDKNFISKNTQKFIDERLKYITGELGDVEKAGENYLKSNKLTSIANNAETFLENSVEFEKELILTETQIKVVKSMIDYLNSSAKDAIIPNNIIPSTNENSINTGDLINQYNSFVNQRNRNLENGGTEKNTTVINLNNKIDDMRKSIKESLNRLSASLKIKKNELQLQDNITNSKISEIPRQGREFNSIERQQKIKETLYLYLLEKREEVGITLAITAPNAKIIDSAIPAKSPFSPNTRLVQLFALLAGLLIPFLVIFIHDFLDTKVKNRKDVEQVVTIPFLGDIPASESNDKIIEVNSRSSSAEAIRMIRTNLDFILGNISDEKCKTIFVTSSIPKEGKTFVSINLASTIALTSKKVLIIGLDIRNPKLNEYINLPAKGLTNYLARNENNINEYIVKVENFENFYALPSGVIPPNPVELLSNNKINVLFDELKKEYDYIIVDTPPVSLVTDTLLIAKNADAFIYVIRANYLDKRMLGFIEDLYQQKKLPNLSLILNDTDLKKSYGYAYGYGYGYGYGMEIENKSWKDKFFKRK</sequence>
<evidence type="ECO:0000256" key="15">
    <source>
        <dbReference type="ARBA" id="ARBA00051245"/>
    </source>
</evidence>
<name>A0ABS2CY10_9FLAO</name>
<accession>A0ABS2CY10</accession>